<evidence type="ECO:0000313" key="3">
    <source>
        <dbReference type="Proteomes" id="UP000823749"/>
    </source>
</evidence>
<proteinExistence type="predicted"/>
<feature type="region of interest" description="Disordered" evidence="1">
    <location>
        <begin position="34"/>
        <end position="54"/>
    </location>
</feature>
<protein>
    <submittedName>
        <fullName evidence="2">Uncharacterized protein</fullName>
    </submittedName>
</protein>
<organism evidence="2 3">
    <name type="scientific">Rhododendron griersonianum</name>
    <dbReference type="NCBI Taxonomy" id="479676"/>
    <lineage>
        <taxon>Eukaryota</taxon>
        <taxon>Viridiplantae</taxon>
        <taxon>Streptophyta</taxon>
        <taxon>Embryophyta</taxon>
        <taxon>Tracheophyta</taxon>
        <taxon>Spermatophyta</taxon>
        <taxon>Magnoliopsida</taxon>
        <taxon>eudicotyledons</taxon>
        <taxon>Gunneridae</taxon>
        <taxon>Pentapetalae</taxon>
        <taxon>asterids</taxon>
        <taxon>Ericales</taxon>
        <taxon>Ericaceae</taxon>
        <taxon>Ericoideae</taxon>
        <taxon>Rhodoreae</taxon>
        <taxon>Rhododendron</taxon>
    </lineage>
</organism>
<accession>A0AAV6IE90</accession>
<comment type="caution">
    <text evidence="2">The sequence shown here is derived from an EMBL/GenBank/DDBJ whole genome shotgun (WGS) entry which is preliminary data.</text>
</comment>
<sequence length="54" mass="5792">MSSSFSLSLSDLLSIPSLSLQMSSSSLSLSLTTSMVDNRTTTPSTSPRSFRLTF</sequence>
<keyword evidence="3" id="KW-1185">Reference proteome</keyword>
<name>A0AAV6IE90_9ERIC</name>
<dbReference type="EMBL" id="JACTNZ010000011">
    <property type="protein sequence ID" value="KAG5526807.1"/>
    <property type="molecule type" value="Genomic_DNA"/>
</dbReference>
<evidence type="ECO:0000313" key="2">
    <source>
        <dbReference type="EMBL" id="KAG5526807.1"/>
    </source>
</evidence>
<reference evidence="2" key="1">
    <citation type="submission" date="2020-08" db="EMBL/GenBank/DDBJ databases">
        <title>Plant Genome Project.</title>
        <authorList>
            <person name="Zhang R.-G."/>
        </authorList>
    </citation>
    <scope>NUCLEOTIDE SEQUENCE</scope>
    <source>
        <strain evidence="2">WSP0</strain>
        <tissue evidence="2">Leaf</tissue>
    </source>
</reference>
<evidence type="ECO:0000256" key="1">
    <source>
        <dbReference type="SAM" id="MobiDB-lite"/>
    </source>
</evidence>
<gene>
    <name evidence="2" type="ORF">RHGRI_032917</name>
</gene>
<dbReference type="Proteomes" id="UP000823749">
    <property type="component" value="Chromosome 11"/>
</dbReference>
<dbReference type="AlphaFoldDB" id="A0AAV6IE90"/>